<evidence type="ECO:0000256" key="3">
    <source>
        <dbReference type="ARBA" id="ARBA00022694"/>
    </source>
</evidence>
<dbReference type="Pfam" id="PF16198">
    <property type="entry name" value="TruB_C_2"/>
    <property type="match status" value="1"/>
</dbReference>
<dbReference type="NCBIfam" id="TIGR00431">
    <property type="entry name" value="TruB"/>
    <property type="match status" value="1"/>
</dbReference>
<dbReference type="RefSeq" id="WP_126766812.1">
    <property type="nucleotide sequence ID" value="NZ_PIPJ01000003.1"/>
</dbReference>
<dbReference type="EMBL" id="PIPJ01000003">
    <property type="protein sequence ID" value="RUO21189.1"/>
    <property type="molecule type" value="Genomic_DNA"/>
</dbReference>
<dbReference type="CDD" id="cd02573">
    <property type="entry name" value="PseudoU_synth_EcTruB"/>
    <property type="match status" value="1"/>
</dbReference>
<comment type="similarity">
    <text evidence="2 5">Belongs to the pseudouridine synthase TruB family. Type 1 subfamily.</text>
</comment>
<evidence type="ECO:0000256" key="5">
    <source>
        <dbReference type="HAMAP-Rule" id="MF_01080"/>
    </source>
</evidence>
<feature type="active site" description="Nucleophile" evidence="5">
    <location>
        <position position="47"/>
    </location>
</feature>
<dbReference type="AlphaFoldDB" id="A0A432VWZ6"/>
<protein>
    <recommendedName>
        <fullName evidence="5">tRNA pseudouridine synthase B</fullName>
        <ecNumber evidence="5">5.4.99.25</ecNumber>
    </recommendedName>
    <alternativeName>
        <fullName evidence="5">tRNA pseudouridine(55) synthase</fullName>
        <shortName evidence="5">Psi55 synthase</shortName>
    </alternativeName>
    <alternativeName>
        <fullName evidence="5">tRNA pseudouridylate synthase</fullName>
    </alternativeName>
    <alternativeName>
        <fullName evidence="5">tRNA-uridine isomerase</fullName>
    </alternativeName>
</protein>
<dbReference type="SUPFAM" id="SSF55120">
    <property type="entry name" value="Pseudouridine synthase"/>
    <property type="match status" value="1"/>
</dbReference>
<sequence>MARKTRGRAIDGVILVDKPIGESSNRILQQVKRVFYAQKAGHTGALDPLATGMLPVCLGESTKFAQFLLDADKAYRVVAELGIRTNTSDADGEVVERNRVDVTATDIEQALPQFRGDIKQVPSMFSALKHEGKPLYDYARRGIHIERAARPITIYALEVVSIDLPFVTLDVRCSKGTYIRSLVDDLGQVLGCGAYVKSLHRTAVGDYPSAEMVPLADLQSMVAEREDPTNFDYSQLDGLLLPIDAPVTQLPQMLVSEADGRAIMHGQPLSEVPSAYFEDGELAENPELVRVRIKATEQFIGVAERRTNGEYWPKRVLTLPGAQ</sequence>
<dbReference type="OrthoDB" id="9802309at2"/>
<dbReference type="Pfam" id="PF01509">
    <property type="entry name" value="TruB_N"/>
    <property type="match status" value="1"/>
</dbReference>
<evidence type="ECO:0000256" key="1">
    <source>
        <dbReference type="ARBA" id="ARBA00000385"/>
    </source>
</evidence>
<dbReference type="GO" id="GO:0160148">
    <property type="term" value="F:tRNA pseudouridine(55) synthase activity"/>
    <property type="evidence" value="ECO:0007669"/>
    <property type="project" value="UniProtKB-EC"/>
</dbReference>
<feature type="domain" description="Pseudouridine synthase II N-terminal" evidence="6">
    <location>
        <begin position="32"/>
        <end position="179"/>
    </location>
</feature>
<dbReference type="PANTHER" id="PTHR13767:SF2">
    <property type="entry name" value="PSEUDOURIDYLATE SYNTHASE TRUB1"/>
    <property type="match status" value="1"/>
</dbReference>
<comment type="function">
    <text evidence="5">Responsible for synthesis of pseudouridine from uracil-55 in the psi GC loop of transfer RNAs.</text>
</comment>
<dbReference type="GO" id="GO:0031119">
    <property type="term" value="P:tRNA pseudouridine synthesis"/>
    <property type="evidence" value="ECO:0007669"/>
    <property type="project" value="UniProtKB-UniRule"/>
</dbReference>
<feature type="domain" description="tRNA pseudouridylate synthase B C-terminal" evidence="8">
    <location>
        <begin position="180"/>
        <end position="247"/>
    </location>
</feature>
<comment type="catalytic activity">
    <reaction evidence="1 5">
        <text>uridine(55) in tRNA = pseudouridine(55) in tRNA</text>
        <dbReference type="Rhea" id="RHEA:42532"/>
        <dbReference type="Rhea" id="RHEA-COMP:10101"/>
        <dbReference type="Rhea" id="RHEA-COMP:10102"/>
        <dbReference type="ChEBI" id="CHEBI:65314"/>
        <dbReference type="ChEBI" id="CHEBI:65315"/>
        <dbReference type="EC" id="5.4.99.25"/>
    </reaction>
</comment>
<name>A0A432VWZ6_9GAMM</name>
<dbReference type="InterPro" id="IPR015240">
    <property type="entry name" value="tRNA_sdUridine_synth_fam1_C"/>
</dbReference>
<dbReference type="InterPro" id="IPR032819">
    <property type="entry name" value="TruB_C"/>
</dbReference>
<dbReference type="Gene3D" id="2.30.130.10">
    <property type="entry name" value="PUA domain"/>
    <property type="match status" value="1"/>
</dbReference>
<keyword evidence="4 5" id="KW-0413">Isomerase</keyword>
<organism evidence="9 10">
    <name type="scientific">Aliidiomarina iranensis</name>
    <dbReference type="NCBI Taxonomy" id="1434071"/>
    <lineage>
        <taxon>Bacteria</taxon>
        <taxon>Pseudomonadati</taxon>
        <taxon>Pseudomonadota</taxon>
        <taxon>Gammaproteobacteria</taxon>
        <taxon>Alteromonadales</taxon>
        <taxon>Idiomarinaceae</taxon>
        <taxon>Aliidiomarina</taxon>
    </lineage>
</organism>
<evidence type="ECO:0000259" key="7">
    <source>
        <dbReference type="Pfam" id="PF09157"/>
    </source>
</evidence>
<evidence type="ECO:0000256" key="2">
    <source>
        <dbReference type="ARBA" id="ARBA00005642"/>
    </source>
</evidence>
<keyword evidence="3 5" id="KW-0819">tRNA processing</keyword>
<dbReference type="InterPro" id="IPR002501">
    <property type="entry name" value="PsdUridine_synth_N"/>
</dbReference>
<proteinExistence type="inferred from homology"/>
<dbReference type="InterPro" id="IPR020103">
    <property type="entry name" value="PsdUridine_synth_cat_dom_sf"/>
</dbReference>
<dbReference type="InterPro" id="IPR036974">
    <property type="entry name" value="PUA_sf"/>
</dbReference>
<gene>
    <name evidence="5" type="primary">truB</name>
    <name evidence="9" type="ORF">CWE08_06275</name>
</gene>
<dbReference type="InterPro" id="IPR014780">
    <property type="entry name" value="tRNA_psdUridine_synth_TruB"/>
</dbReference>
<dbReference type="Proteomes" id="UP000288395">
    <property type="component" value="Unassembled WGS sequence"/>
</dbReference>
<feature type="domain" description="tRNA pseudouridine synthase II TruB subfamily 1 C-terminal" evidence="7">
    <location>
        <begin position="252"/>
        <end position="317"/>
    </location>
</feature>
<evidence type="ECO:0000256" key="4">
    <source>
        <dbReference type="ARBA" id="ARBA00023235"/>
    </source>
</evidence>
<evidence type="ECO:0000313" key="10">
    <source>
        <dbReference type="Proteomes" id="UP000288395"/>
    </source>
</evidence>
<dbReference type="EC" id="5.4.99.25" evidence="5"/>
<reference evidence="10" key="1">
    <citation type="journal article" date="2018" name="Front. Microbiol.">
        <title>Genome-Based Analysis Reveals the Taxonomy and Diversity of the Family Idiomarinaceae.</title>
        <authorList>
            <person name="Liu Y."/>
            <person name="Lai Q."/>
            <person name="Shao Z."/>
        </authorList>
    </citation>
    <scope>NUCLEOTIDE SEQUENCE [LARGE SCALE GENOMIC DNA]</scope>
    <source>
        <strain evidence="10">GBPy7</strain>
    </source>
</reference>
<dbReference type="GO" id="GO:0003723">
    <property type="term" value="F:RNA binding"/>
    <property type="evidence" value="ECO:0007669"/>
    <property type="project" value="InterPro"/>
</dbReference>
<dbReference type="HAMAP" id="MF_01080">
    <property type="entry name" value="TruB_bact"/>
    <property type="match status" value="1"/>
</dbReference>
<keyword evidence="10" id="KW-1185">Reference proteome</keyword>
<accession>A0A432VWZ6</accession>
<evidence type="ECO:0000259" key="8">
    <source>
        <dbReference type="Pfam" id="PF16198"/>
    </source>
</evidence>
<evidence type="ECO:0000259" key="6">
    <source>
        <dbReference type="Pfam" id="PF01509"/>
    </source>
</evidence>
<dbReference type="PANTHER" id="PTHR13767">
    <property type="entry name" value="TRNA-PSEUDOURIDINE SYNTHASE"/>
    <property type="match status" value="1"/>
</dbReference>
<comment type="caution">
    <text evidence="9">The sequence shown here is derived from an EMBL/GenBank/DDBJ whole genome shotgun (WGS) entry which is preliminary data.</text>
</comment>
<evidence type="ECO:0000313" key="9">
    <source>
        <dbReference type="EMBL" id="RUO21189.1"/>
    </source>
</evidence>
<dbReference type="Pfam" id="PF09157">
    <property type="entry name" value="TruB-C_2"/>
    <property type="match status" value="1"/>
</dbReference>
<dbReference type="GO" id="GO:1990481">
    <property type="term" value="P:mRNA pseudouridine synthesis"/>
    <property type="evidence" value="ECO:0007669"/>
    <property type="project" value="TreeGrafter"/>
</dbReference>
<dbReference type="Gene3D" id="3.30.2350.10">
    <property type="entry name" value="Pseudouridine synthase"/>
    <property type="match status" value="1"/>
</dbReference>